<evidence type="ECO:0000313" key="3">
    <source>
        <dbReference type="Proteomes" id="UP000002218"/>
    </source>
</evidence>
<dbReference type="PROSITE" id="PS51186">
    <property type="entry name" value="GNAT"/>
    <property type="match status" value="1"/>
</dbReference>
<dbReference type="PANTHER" id="PTHR43792:SF1">
    <property type="entry name" value="N-ACETYLTRANSFERASE DOMAIN-CONTAINING PROTEIN"/>
    <property type="match status" value="1"/>
</dbReference>
<dbReference type="Gene3D" id="3.40.630.30">
    <property type="match status" value="1"/>
</dbReference>
<organism evidence="2 3">
    <name type="scientific">Nakamurella multipartita (strain ATCC 700099 / DSM 44233 / CIP 104796 / JCM 9543 / NBRC 105858 / Y-104)</name>
    <name type="common">Microsphaera multipartita</name>
    <dbReference type="NCBI Taxonomy" id="479431"/>
    <lineage>
        <taxon>Bacteria</taxon>
        <taxon>Bacillati</taxon>
        <taxon>Actinomycetota</taxon>
        <taxon>Actinomycetes</taxon>
        <taxon>Nakamurellales</taxon>
        <taxon>Nakamurellaceae</taxon>
        <taxon>Nakamurella</taxon>
    </lineage>
</organism>
<reference evidence="3" key="1">
    <citation type="submission" date="2009-09" db="EMBL/GenBank/DDBJ databases">
        <title>The complete genome of Nakamurella multipartita DSM 44233.</title>
        <authorList>
            <consortium name="US DOE Joint Genome Institute (JGI-PGF)"/>
            <person name="Lucas S."/>
            <person name="Copeland A."/>
            <person name="Lapidus A."/>
            <person name="Glavina del Rio T."/>
            <person name="Dalin E."/>
            <person name="Tice H."/>
            <person name="Bruce D."/>
            <person name="Goodwin L."/>
            <person name="Pitluck S."/>
            <person name="Kyrpides N."/>
            <person name="Mavromatis K."/>
            <person name="Ivanova N."/>
            <person name="Ovchinnikova G."/>
            <person name="Sims D."/>
            <person name="Meincke L."/>
            <person name="Brettin T."/>
            <person name="Detter J.C."/>
            <person name="Han C."/>
            <person name="Larimer F."/>
            <person name="Land M."/>
            <person name="Hauser L."/>
            <person name="Markowitz V."/>
            <person name="Cheng J.-F."/>
            <person name="Hugenholtz P."/>
            <person name="Woyke T."/>
            <person name="Wu D."/>
            <person name="Klenk H.-P."/>
            <person name="Eisen J.A."/>
        </authorList>
    </citation>
    <scope>NUCLEOTIDE SEQUENCE [LARGE SCALE GENOMIC DNA]</scope>
    <source>
        <strain evidence="3">ATCC 700099 / DSM 44233 / CIP 104796 / JCM 9543 / NBRC 105858 / Y-104</strain>
    </source>
</reference>
<dbReference type="Pfam" id="PF13302">
    <property type="entry name" value="Acetyltransf_3"/>
    <property type="match status" value="1"/>
</dbReference>
<dbReference type="HOGENOM" id="CLU_013985_3_1_11"/>
<evidence type="ECO:0000313" key="2">
    <source>
        <dbReference type="EMBL" id="ACV79554.1"/>
    </source>
</evidence>
<accession>C8XCV1</accession>
<dbReference type="Proteomes" id="UP000002218">
    <property type="component" value="Chromosome"/>
</dbReference>
<dbReference type="EMBL" id="CP001737">
    <property type="protein sequence ID" value="ACV79554.1"/>
    <property type="molecule type" value="Genomic_DNA"/>
</dbReference>
<dbReference type="GO" id="GO:0016747">
    <property type="term" value="F:acyltransferase activity, transferring groups other than amino-acyl groups"/>
    <property type="evidence" value="ECO:0007669"/>
    <property type="project" value="InterPro"/>
</dbReference>
<dbReference type="PANTHER" id="PTHR43792">
    <property type="entry name" value="GNAT FAMILY, PUTATIVE (AFU_ORTHOLOGUE AFUA_3G00765)-RELATED-RELATED"/>
    <property type="match status" value="1"/>
</dbReference>
<gene>
    <name evidence="2" type="ordered locus">Namu_3223</name>
</gene>
<keyword evidence="3" id="KW-1185">Reference proteome</keyword>
<dbReference type="STRING" id="479431.Namu_3223"/>
<dbReference type="InterPro" id="IPR016181">
    <property type="entry name" value="Acyl_CoA_acyltransferase"/>
</dbReference>
<dbReference type="InterPro" id="IPR051531">
    <property type="entry name" value="N-acetyltransferase"/>
</dbReference>
<dbReference type="InParanoid" id="C8XCV1"/>
<dbReference type="OrthoDB" id="9796171at2"/>
<dbReference type="AlphaFoldDB" id="C8XCV1"/>
<dbReference type="KEGG" id="nml:Namu_3223"/>
<protein>
    <submittedName>
        <fullName evidence="2">GCN5-related N-acetyltransferase</fullName>
    </submittedName>
</protein>
<dbReference type="RefSeq" id="WP_015748421.1">
    <property type="nucleotide sequence ID" value="NC_013235.1"/>
</dbReference>
<sequence length="213" mass="23179">MDLRIDAGARRTARLELRPWRAEEADRLLDIVGRPQVTGWLGDPQPWTRADVDGFIAGNQGSDRIPVRWAIVPLATGVPVGTVMIELLGNGDPHLGWYLHPDAQGNGWATEAAAVMLALAVRTGAPRVWAGMWPHNAGSAAICRRIGMVDLGRHDDPWYGTIEYPLSREFCVWRADAEHPLDVLARLNAAVQRPHATAEPPVGPDGVTYPGPA</sequence>
<keyword evidence="2" id="KW-0808">Transferase</keyword>
<proteinExistence type="predicted"/>
<dbReference type="SUPFAM" id="SSF55729">
    <property type="entry name" value="Acyl-CoA N-acyltransferases (Nat)"/>
    <property type="match status" value="1"/>
</dbReference>
<dbReference type="InterPro" id="IPR000182">
    <property type="entry name" value="GNAT_dom"/>
</dbReference>
<reference evidence="2 3" key="2">
    <citation type="journal article" date="2010" name="Stand. Genomic Sci.">
        <title>Complete genome sequence of Nakamurella multipartita type strain (Y-104).</title>
        <authorList>
            <person name="Tice H."/>
            <person name="Mayilraj S."/>
            <person name="Sims D."/>
            <person name="Lapidus A."/>
            <person name="Nolan M."/>
            <person name="Lucas S."/>
            <person name="Glavina Del Rio T."/>
            <person name="Copeland A."/>
            <person name="Cheng J.F."/>
            <person name="Meincke L."/>
            <person name="Bruce D."/>
            <person name="Goodwin L."/>
            <person name="Pitluck S."/>
            <person name="Ivanova N."/>
            <person name="Mavromatis K."/>
            <person name="Ovchinnikova G."/>
            <person name="Pati A."/>
            <person name="Chen A."/>
            <person name="Palaniappan K."/>
            <person name="Land M."/>
            <person name="Hauser L."/>
            <person name="Chang Y.J."/>
            <person name="Jeffries C.D."/>
            <person name="Detter J.C."/>
            <person name="Brettin T."/>
            <person name="Rohde M."/>
            <person name="Goker M."/>
            <person name="Bristow J."/>
            <person name="Eisen J.A."/>
            <person name="Markowitz V."/>
            <person name="Hugenholtz P."/>
            <person name="Kyrpides N.C."/>
            <person name="Klenk H.P."/>
            <person name="Chen F."/>
        </authorList>
    </citation>
    <scope>NUCLEOTIDE SEQUENCE [LARGE SCALE GENOMIC DNA]</scope>
    <source>
        <strain evidence="3">ATCC 700099 / DSM 44233 / CIP 104796 / JCM 9543 / NBRC 105858 / Y-104</strain>
    </source>
</reference>
<evidence type="ECO:0000259" key="1">
    <source>
        <dbReference type="PROSITE" id="PS51186"/>
    </source>
</evidence>
<dbReference type="eggNOG" id="COG1670">
    <property type="taxonomic scope" value="Bacteria"/>
</dbReference>
<feature type="domain" description="N-acetyltransferase" evidence="1">
    <location>
        <begin position="15"/>
        <end position="169"/>
    </location>
</feature>
<name>C8XCV1_NAKMY</name>